<dbReference type="InterPro" id="IPR009776">
    <property type="entry name" value="Spore_0_M"/>
</dbReference>
<gene>
    <name evidence="1" type="ORF">LX16_2088</name>
</gene>
<dbReference type="PANTHER" id="PTHR40053:SF1">
    <property type="entry name" value="SPORULATION-CONTROL PROTEIN SPO0M"/>
    <property type="match status" value="1"/>
</dbReference>
<organism evidence="1 2">
    <name type="scientific">Stackebrandtia albiflava</name>
    <dbReference type="NCBI Taxonomy" id="406432"/>
    <lineage>
        <taxon>Bacteria</taxon>
        <taxon>Bacillati</taxon>
        <taxon>Actinomycetota</taxon>
        <taxon>Actinomycetes</taxon>
        <taxon>Glycomycetales</taxon>
        <taxon>Glycomycetaceae</taxon>
        <taxon>Stackebrandtia</taxon>
    </lineage>
</organism>
<proteinExistence type="predicted"/>
<comment type="caution">
    <text evidence="1">The sequence shown here is derived from an EMBL/GenBank/DDBJ whole genome shotgun (WGS) entry which is preliminary data.</text>
</comment>
<dbReference type="Proteomes" id="UP000321617">
    <property type="component" value="Unassembled WGS sequence"/>
</dbReference>
<name>A0A562VEP6_9ACTN</name>
<sequence>MLRKLKAAFAAGVEVDTVLTETHVTPGGTVRGEVRLTGGREDHRVQHVTLDLQSDVDGADPVDLVCHRAGEGFALPAGSPQRVEFAVPLPWETPVTGIGGQALEGVRIGVVTELALEHAFDKGDLDPLSVEPLPSQHAALKAVDTLGFVFHRVRMSPGGLTGSELPLRQQFEYWTAGGFREAFRLLRLGFVTGPAHLDVHLEVDKHEDGNSTGGAAIGHVRIGHEDTDVWDRLRTELQRLADRPGMFG</sequence>
<keyword evidence="2" id="KW-1185">Reference proteome</keyword>
<accession>A0A562VEP6</accession>
<dbReference type="EMBL" id="VLLL01000005">
    <property type="protein sequence ID" value="TWJ16359.1"/>
    <property type="molecule type" value="Genomic_DNA"/>
</dbReference>
<dbReference type="RefSeq" id="WP_158645551.1">
    <property type="nucleotide sequence ID" value="NZ_BAABIJ010000001.1"/>
</dbReference>
<evidence type="ECO:0000313" key="2">
    <source>
        <dbReference type="Proteomes" id="UP000321617"/>
    </source>
</evidence>
<reference evidence="1 2" key="1">
    <citation type="journal article" date="2013" name="Stand. Genomic Sci.">
        <title>Genomic Encyclopedia of Type Strains, Phase I: The one thousand microbial genomes (KMG-I) project.</title>
        <authorList>
            <person name="Kyrpides N.C."/>
            <person name="Woyke T."/>
            <person name="Eisen J.A."/>
            <person name="Garrity G."/>
            <person name="Lilburn T.G."/>
            <person name="Beck B.J."/>
            <person name="Whitman W.B."/>
            <person name="Hugenholtz P."/>
            <person name="Klenk H.P."/>
        </authorList>
    </citation>
    <scope>NUCLEOTIDE SEQUENCE [LARGE SCALE GENOMIC DNA]</scope>
    <source>
        <strain evidence="1 2">DSM 45044</strain>
    </source>
</reference>
<protein>
    <submittedName>
        <fullName evidence="1">Sporulation-control protein</fullName>
    </submittedName>
</protein>
<evidence type="ECO:0000313" key="1">
    <source>
        <dbReference type="EMBL" id="TWJ16359.1"/>
    </source>
</evidence>
<dbReference type="Pfam" id="PF07070">
    <property type="entry name" value="Spo0M"/>
    <property type="match status" value="1"/>
</dbReference>
<dbReference type="OrthoDB" id="3431481at2"/>
<dbReference type="PANTHER" id="PTHR40053">
    <property type="entry name" value="SPORULATION-CONTROL PROTEIN SPO0M"/>
    <property type="match status" value="1"/>
</dbReference>
<dbReference type="AlphaFoldDB" id="A0A562VEP6"/>